<feature type="region of interest" description="Disordered" evidence="10">
    <location>
        <begin position="163"/>
        <end position="192"/>
    </location>
</feature>
<evidence type="ECO:0000256" key="5">
    <source>
        <dbReference type="ARBA" id="ARBA00022889"/>
    </source>
</evidence>
<feature type="compositionally biased region" description="Polar residues" evidence="10">
    <location>
        <begin position="174"/>
        <end position="191"/>
    </location>
</feature>
<evidence type="ECO:0000256" key="3">
    <source>
        <dbReference type="ARBA" id="ARBA00009291"/>
    </source>
</evidence>
<keyword evidence="12" id="KW-1185">Reference proteome</keyword>
<dbReference type="eggNOG" id="ENOG502S9K4">
    <property type="taxonomic scope" value="Eukaryota"/>
</dbReference>
<dbReference type="EMBL" id="CAHR02000169">
    <property type="protein sequence ID" value="CCG83692.1"/>
    <property type="molecule type" value="Genomic_DNA"/>
</dbReference>
<keyword evidence="7 9" id="KW-0175">Coiled coil</keyword>
<dbReference type="VEuPathDB" id="FungiDB:TAPDE_004015"/>
<evidence type="ECO:0000256" key="4">
    <source>
        <dbReference type="ARBA" id="ARBA00022490"/>
    </source>
</evidence>
<accession>R4XGS8</accession>
<keyword evidence="5" id="KW-0130">Cell adhesion</keyword>
<keyword evidence="4" id="KW-0963">Cytoplasm</keyword>
<comment type="similarity">
    <text evidence="3">Belongs to the ADIP family.</text>
</comment>
<evidence type="ECO:0000313" key="12">
    <source>
        <dbReference type="Proteomes" id="UP000013776"/>
    </source>
</evidence>
<name>R4XGS8_TAPDE</name>
<gene>
    <name evidence="11" type="ORF">TAPDE_004015</name>
</gene>
<dbReference type="Pfam" id="PF11559">
    <property type="entry name" value="ADIP"/>
    <property type="match status" value="1"/>
</dbReference>
<dbReference type="STRING" id="1097556.R4XGS8"/>
<dbReference type="GO" id="GO:0007155">
    <property type="term" value="P:cell adhesion"/>
    <property type="evidence" value="ECO:0007669"/>
    <property type="project" value="UniProtKB-KW"/>
</dbReference>
<protein>
    <recommendedName>
        <fullName evidence="13">Afadin and alpha-actinin-binding-domain-containing protein</fullName>
    </recommendedName>
</protein>
<proteinExistence type="inferred from homology"/>
<reference evidence="11 12" key="1">
    <citation type="journal article" date="2013" name="MBio">
        <title>Genome sequencing of the plant pathogen Taphrina deformans, the causal agent of peach leaf curl.</title>
        <authorList>
            <person name="Cisse O.H."/>
            <person name="Almeida J.M.G.C.F."/>
            <person name="Fonseca A."/>
            <person name="Kumar A.A."/>
            <person name="Salojaervi J."/>
            <person name="Overmyer K."/>
            <person name="Hauser P.M."/>
            <person name="Pagni M."/>
        </authorList>
    </citation>
    <scope>NUCLEOTIDE SEQUENCE [LARGE SCALE GENOMIC DNA]</scope>
    <source>
        <strain evidence="12">PYCC 5710 / ATCC 11124 / CBS 356.35 / IMI 108563 / JCM 9778 / NBRC 8474</strain>
    </source>
</reference>
<evidence type="ECO:0000256" key="9">
    <source>
        <dbReference type="SAM" id="Coils"/>
    </source>
</evidence>
<dbReference type="AlphaFoldDB" id="R4XGS8"/>
<evidence type="ECO:0000256" key="8">
    <source>
        <dbReference type="ARBA" id="ARBA00023212"/>
    </source>
</evidence>
<organism evidence="11 12">
    <name type="scientific">Taphrina deformans (strain PYCC 5710 / ATCC 11124 / CBS 356.35 / IMI 108563 / JCM 9778 / NBRC 8474)</name>
    <name type="common">Peach leaf curl fungus</name>
    <name type="synonym">Lalaria deformans</name>
    <dbReference type="NCBI Taxonomy" id="1097556"/>
    <lineage>
        <taxon>Eukaryota</taxon>
        <taxon>Fungi</taxon>
        <taxon>Dikarya</taxon>
        <taxon>Ascomycota</taxon>
        <taxon>Taphrinomycotina</taxon>
        <taxon>Taphrinomycetes</taxon>
        <taxon>Taphrinales</taxon>
        <taxon>Taphrinaceae</taxon>
        <taxon>Taphrina</taxon>
    </lineage>
</organism>
<comment type="subcellular location">
    <subcellularLocation>
        <location evidence="1">Cell junction</location>
    </subcellularLocation>
    <subcellularLocation>
        <location evidence="2">Cytoplasm</location>
        <location evidence="2">Cytoskeleton</location>
        <location evidence="2">Microtubule organizing center</location>
        <location evidence="2">Centrosome</location>
    </subcellularLocation>
</comment>
<sequence length="451" mass="50051">MSYAFGKTHFCDQSNLSASRAYINNALLVRGLIHDQESQLKFNSADAPTVINLIYDFLRKSEQDDAARENMSAKIRETMTENDRKITNEKQQITRTKALEKEVGVLKNHLAHSKDDLAKANAEVKQLRDSLAKTTAALHHTKTQTSNDLRKRDAQISRMKEHLADGGTVRRSKASSSMTVRTNAGSINSGPPTFATYINHDMSKQAALTQESDDTLTKMAQSVAQENDELAELLQATLASLDALVQIEEEDHPLFSSTSQSVIMLEAQLKVRLTALRNILDMPNYVPLEEVEVRDGKIKDLQRQLLQIETEWSAAQNVLKGLTASVLQGSGAKQGSTPLGELSDNAKNVRQSAHEVIEDIPIPAKTPIAISLENGRHPKSTVKIDARLLRNEVLESQSDELVEIESTPVRARKQKFQRKNRRATLGLMANEEDLKAELEEVLGDEPGTSGW</sequence>
<comment type="caution">
    <text evidence="11">The sequence shown here is derived from an EMBL/GenBank/DDBJ whole genome shotgun (WGS) entry which is preliminary data.</text>
</comment>
<evidence type="ECO:0000256" key="10">
    <source>
        <dbReference type="SAM" id="MobiDB-lite"/>
    </source>
</evidence>
<dbReference type="PANTHER" id="PTHR46507">
    <property type="entry name" value="AFADIN- AND ALPHA-ACTININ-BINDING PROTEIN"/>
    <property type="match status" value="1"/>
</dbReference>
<evidence type="ECO:0008006" key="13">
    <source>
        <dbReference type="Google" id="ProtNLM"/>
    </source>
</evidence>
<dbReference type="PANTHER" id="PTHR46507:SF4">
    <property type="entry name" value="SSX FAMILY MEMBER 2 INTERACTING PROTEIN"/>
    <property type="match status" value="1"/>
</dbReference>
<evidence type="ECO:0000256" key="1">
    <source>
        <dbReference type="ARBA" id="ARBA00004282"/>
    </source>
</evidence>
<keyword evidence="8" id="KW-0206">Cytoskeleton</keyword>
<dbReference type="Proteomes" id="UP000013776">
    <property type="component" value="Unassembled WGS sequence"/>
</dbReference>
<dbReference type="InterPro" id="IPR052300">
    <property type="entry name" value="Adhesion_Centrosome_assoc"/>
</dbReference>
<evidence type="ECO:0000313" key="11">
    <source>
        <dbReference type="EMBL" id="CCG83692.1"/>
    </source>
</evidence>
<evidence type="ECO:0000256" key="2">
    <source>
        <dbReference type="ARBA" id="ARBA00004300"/>
    </source>
</evidence>
<dbReference type="OrthoDB" id="312015at2759"/>
<feature type="coiled-coil region" evidence="9">
    <location>
        <begin position="110"/>
        <end position="137"/>
    </location>
</feature>
<evidence type="ECO:0000256" key="7">
    <source>
        <dbReference type="ARBA" id="ARBA00023054"/>
    </source>
</evidence>
<keyword evidence="6" id="KW-0965">Cell junction</keyword>
<evidence type="ECO:0000256" key="6">
    <source>
        <dbReference type="ARBA" id="ARBA00022949"/>
    </source>
</evidence>
<dbReference type="InterPro" id="IPR021622">
    <property type="entry name" value="Afadin/alpha-actinin-bd"/>
</dbReference>